<reference evidence="6 7" key="1">
    <citation type="journal article" date="2011" name="J. Bacteriol.">
        <title>Whole-genome shotgun sequencing of the sulfur-oxidizing chemoautotroph Tetrathiobacter kashmirensis.</title>
        <authorList>
            <person name="Ghosh W."/>
            <person name="George A."/>
            <person name="Agarwal A."/>
            <person name="Raj P."/>
            <person name="Alam M."/>
            <person name="Pyne P."/>
            <person name="Das Gupta S.K."/>
        </authorList>
    </citation>
    <scope>NUCLEOTIDE SEQUENCE [LARGE SCALE GENOMIC DNA]</scope>
    <source>
        <strain evidence="6 7">WT001</strain>
    </source>
</reference>
<dbReference type="HOGENOM" id="CLU_1335188_0_0_4"/>
<reference evidence="7" key="2">
    <citation type="journal article" date="2013" name="PLoS ONE">
        <title>Genome implosion elicits host-confinement in Alcaligenaceae: evidence from the comparative genomics of Tetrathiobacter kashmirensis, a pathogen in the making.</title>
        <authorList>
            <person name="Ghosh W."/>
            <person name="Alam M."/>
            <person name="Roy C."/>
            <person name="Pyne P."/>
            <person name="George A."/>
            <person name="Chakraborty R."/>
            <person name="Majumder S."/>
            <person name="Agarwal A."/>
            <person name="Chakraborty S."/>
            <person name="Majumdar S."/>
            <person name="Gupta S.K."/>
        </authorList>
    </citation>
    <scope>NUCLEOTIDE SEQUENCE [LARGE SCALE GENOMIC DNA]</scope>
    <source>
        <strain evidence="7">WT001</strain>
    </source>
</reference>
<evidence type="ECO:0000256" key="4">
    <source>
        <dbReference type="SAM" id="Phobius"/>
    </source>
</evidence>
<organism evidence="6 7">
    <name type="scientific">Advenella kashmirensis (strain DSM 17095 / LMG 22695 / WT001)</name>
    <name type="common">Tetrathiobacter kashmirensis</name>
    <dbReference type="NCBI Taxonomy" id="1036672"/>
    <lineage>
        <taxon>Bacteria</taxon>
        <taxon>Pseudomonadati</taxon>
        <taxon>Pseudomonadota</taxon>
        <taxon>Betaproteobacteria</taxon>
        <taxon>Burkholderiales</taxon>
        <taxon>Alcaligenaceae</taxon>
    </lineage>
</organism>
<feature type="transmembrane region" description="Helical" evidence="4">
    <location>
        <begin position="29"/>
        <end position="47"/>
    </location>
</feature>
<dbReference type="STRING" id="1036672.TKWG_05480"/>
<dbReference type="PRINTS" id="PR00598">
    <property type="entry name" value="HTHMARR"/>
</dbReference>
<dbReference type="PANTHER" id="PTHR42756">
    <property type="entry name" value="TRANSCRIPTIONAL REGULATOR, MARR"/>
    <property type="match status" value="1"/>
</dbReference>
<keyword evidence="7" id="KW-1185">Reference proteome</keyword>
<keyword evidence="4" id="KW-0812">Transmembrane</keyword>
<keyword evidence="3" id="KW-0804">Transcription</keyword>
<dbReference type="PROSITE" id="PS50995">
    <property type="entry name" value="HTH_MARR_2"/>
    <property type="match status" value="1"/>
</dbReference>
<dbReference type="InterPro" id="IPR000835">
    <property type="entry name" value="HTH_MarR-typ"/>
</dbReference>
<feature type="domain" description="HTH marR-type" evidence="5">
    <location>
        <begin position="66"/>
        <end position="199"/>
    </location>
</feature>
<gene>
    <name evidence="6" type="ordered locus">TKWG_05480</name>
</gene>
<name>I3U996_ADVKW</name>
<dbReference type="InterPro" id="IPR036388">
    <property type="entry name" value="WH-like_DNA-bd_sf"/>
</dbReference>
<dbReference type="AlphaFoldDB" id="I3U996"/>
<sequence length="223" mass="25509">MRLNQKAASTQTISKLVDFFNHYPDRKPYSFFIQLFLLIFFIISRMIQYIGNTKTMIIMKQPENIKELFSYRLNRLAFLSSTLAESINQDLFGLDKQSWRFIGLLAAFAPMSLKTLAKEANIDKSRASKAVASLSERGLIQRKNSDSDGRSIQLSLSEEGEKLYASAFPIALRRNNEILDVLTPQEKEQFDVIIAKLIFRTKILMDLHPGRKKGGTEAPDRKP</sequence>
<evidence type="ECO:0000313" key="7">
    <source>
        <dbReference type="Proteomes" id="UP000005267"/>
    </source>
</evidence>
<dbReference type="InterPro" id="IPR036390">
    <property type="entry name" value="WH_DNA-bd_sf"/>
</dbReference>
<evidence type="ECO:0000256" key="3">
    <source>
        <dbReference type="ARBA" id="ARBA00023163"/>
    </source>
</evidence>
<dbReference type="Proteomes" id="UP000005267">
    <property type="component" value="Chromosome"/>
</dbReference>
<protein>
    <submittedName>
        <fullName evidence="6">MarR family transcriptional regulator</fullName>
    </submittedName>
</protein>
<dbReference type="EMBL" id="CP003555">
    <property type="protein sequence ID" value="AFK61584.1"/>
    <property type="molecule type" value="Genomic_DNA"/>
</dbReference>
<dbReference type="GO" id="GO:0003700">
    <property type="term" value="F:DNA-binding transcription factor activity"/>
    <property type="evidence" value="ECO:0007669"/>
    <property type="project" value="InterPro"/>
</dbReference>
<evidence type="ECO:0000313" key="6">
    <source>
        <dbReference type="EMBL" id="AFK61584.1"/>
    </source>
</evidence>
<dbReference type="PANTHER" id="PTHR42756:SF1">
    <property type="entry name" value="TRANSCRIPTIONAL REPRESSOR OF EMRAB OPERON"/>
    <property type="match status" value="1"/>
</dbReference>
<keyword evidence="4" id="KW-1133">Transmembrane helix</keyword>
<accession>I3U996</accession>
<keyword evidence="2" id="KW-0238">DNA-binding</keyword>
<dbReference type="Pfam" id="PF12802">
    <property type="entry name" value="MarR_2"/>
    <property type="match status" value="1"/>
</dbReference>
<evidence type="ECO:0000256" key="2">
    <source>
        <dbReference type="ARBA" id="ARBA00023125"/>
    </source>
</evidence>
<evidence type="ECO:0000259" key="5">
    <source>
        <dbReference type="PROSITE" id="PS50995"/>
    </source>
</evidence>
<dbReference type="SUPFAM" id="SSF46785">
    <property type="entry name" value="Winged helix' DNA-binding domain"/>
    <property type="match status" value="1"/>
</dbReference>
<evidence type="ECO:0000256" key="1">
    <source>
        <dbReference type="ARBA" id="ARBA00023015"/>
    </source>
</evidence>
<keyword evidence="1" id="KW-0805">Transcription regulation</keyword>
<dbReference type="GO" id="GO:0003677">
    <property type="term" value="F:DNA binding"/>
    <property type="evidence" value="ECO:0007669"/>
    <property type="project" value="UniProtKB-KW"/>
</dbReference>
<dbReference type="SMART" id="SM00347">
    <property type="entry name" value="HTH_MARR"/>
    <property type="match status" value="1"/>
</dbReference>
<proteinExistence type="predicted"/>
<dbReference type="Gene3D" id="1.10.10.10">
    <property type="entry name" value="Winged helix-like DNA-binding domain superfamily/Winged helix DNA-binding domain"/>
    <property type="match status" value="1"/>
</dbReference>
<keyword evidence="4" id="KW-0472">Membrane</keyword>
<dbReference type="KEGG" id="aka:TKWG_05480"/>